<dbReference type="SUPFAM" id="SSF89360">
    <property type="entry name" value="HesB-like domain"/>
    <property type="match status" value="1"/>
</dbReference>
<dbReference type="InterPro" id="IPR016092">
    <property type="entry name" value="ATAP"/>
</dbReference>
<reference evidence="3 4" key="1">
    <citation type="submission" date="2016-02" db="EMBL/GenBank/DDBJ databases">
        <title>Complete Genome of H5569, the type strain of the newly described species Haematospirillium jordaniae.</title>
        <authorList>
            <person name="Nicholson A.C."/>
            <person name="Humrighouse B.W."/>
            <person name="Loparov V."/>
            <person name="McQuiston J.R."/>
        </authorList>
    </citation>
    <scope>NUCLEOTIDE SEQUENCE [LARGE SCALE GENOMIC DNA]</scope>
    <source>
        <strain evidence="3 4">H5569</strain>
    </source>
</reference>
<dbReference type="InterPro" id="IPR050322">
    <property type="entry name" value="Fe-S_cluster_asmbl/transfer"/>
</dbReference>
<dbReference type="PANTHER" id="PTHR10072">
    <property type="entry name" value="IRON-SULFUR CLUSTER ASSEMBLY PROTEIN"/>
    <property type="match status" value="1"/>
</dbReference>
<dbReference type="InterPro" id="IPR035903">
    <property type="entry name" value="HesB-like_dom_sf"/>
</dbReference>
<dbReference type="KEGG" id="hjo:AY555_07595"/>
<dbReference type="EMBL" id="CP014525">
    <property type="protein sequence ID" value="AMW35060.1"/>
    <property type="molecule type" value="Genomic_DNA"/>
</dbReference>
<dbReference type="STRING" id="1549855.AY555_07595"/>
<evidence type="ECO:0000313" key="4">
    <source>
        <dbReference type="Proteomes" id="UP000076066"/>
    </source>
</evidence>
<dbReference type="PROSITE" id="PS01152">
    <property type="entry name" value="HESB"/>
    <property type="match status" value="1"/>
</dbReference>
<keyword evidence="4" id="KW-1185">Reference proteome</keyword>
<dbReference type="Gene3D" id="2.60.300.12">
    <property type="entry name" value="HesB-like domain"/>
    <property type="match status" value="1"/>
</dbReference>
<sequence length="122" mass="13381">MFAEPGKKVLQLTDAAAQRVRDLVARSEKPMIGLRVGIKTRGCSGMSYVVEYAEEKKPFEEVIEDKGVTILVDPMALMFVLGATMDYRVDKFSSGFVFDNPNETGRCGCGESFSVDKSVATD</sequence>
<accession>A0A143DEV3</accession>
<dbReference type="OrthoDB" id="9801228at2"/>
<dbReference type="PANTHER" id="PTHR10072:SF41">
    <property type="entry name" value="IRON-SULFUR CLUSTER ASSEMBLY 1 HOMOLOG, MITOCHONDRIAL"/>
    <property type="match status" value="1"/>
</dbReference>
<organism evidence="3 4">
    <name type="scientific">Haematospirillum jordaniae</name>
    <dbReference type="NCBI Taxonomy" id="1549855"/>
    <lineage>
        <taxon>Bacteria</taxon>
        <taxon>Pseudomonadati</taxon>
        <taxon>Pseudomonadota</taxon>
        <taxon>Alphaproteobacteria</taxon>
        <taxon>Rhodospirillales</taxon>
        <taxon>Novispirillaceae</taxon>
        <taxon>Haematospirillum</taxon>
    </lineage>
</organism>
<dbReference type="FunFam" id="2.60.300.12:FF:000001">
    <property type="entry name" value="Iron-binding protein IscA"/>
    <property type="match status" value="1"/>
</dbReference>
<comment type="similarity">
    <text evidence="1">Belongs to the HesB/IscA family.</text>
</comment>
<evidence type="ECO:0000259" key="2">
    <source>
        <dbReference type="Pfam" id="PF01521"/>
    </source>
</evidence>
<evidence type="ECO:0000313" key="3">
    <source>
        <dbReference type="EMBL" id="AMW35060.1"/>
    </source>
</evidence>
<dbReference type="GeneID" id="53317020"/>
<dbReference type="InterPro" id="IPR017870">
    <property type="entry name" value="FeS_cluster_insertion_CS"/>
</dbReference>
<dbReference type="Proteomes" id="UP000076066">
    <property type="component" value="Chromosome"/>
</dbReference>
<dbReference type="GO" id="GO:0051537">
    <property type="term" value="F:2 iron, 2 sulfur cluster binding"/>
    <property type="evidence" value="ECO:0007669"/>
    <property type="project" value="TreeGrafter"/>
</dbReference>
<dbReference type="Pfam" id="PF01521">
    <property type="entry name" value="Fe-S_biosyn"/>
    <property type="match status" value="1"/>
</dbReference>
<dbReference type="RefSeq" id="WP_066135302.1">
    <property type="nucleotide sequence ID" value="NZ_CP014525.1"/>
</dbReference>
<dbReference type="GO" id="GO:0005737">
    <property type="term" value="C:cytoplasm"/>
    <property type="evidence" value="ECO:0007669"/>
    <property type="project" value="TreeGrafter"/>
</dbReference>
<dbReference type="NCBIfam" id="TIGR00049">
    <property type="entry name" value="iron-sulfur cluster assembly accessory protein"/>
    <property type="match status" value="1"/>
</dbReference>
<feature type="domain" description="Core" evidence="2">
    <location>
        <begin position="10"/>
        <end position="111"/>
    </location>
</feature>
<dbReference type="AlphaFoldDB" id="A0A143DEV3"/>
<protein>
    <submittedName>
        <fullName evidence="3">Fe-S cluster assembly scaffold SufA</fullName>
    </submittedName>
</protein>
<gene>
    <name evidence="3" type="ORF">AY555_07595</name>
</gene>
<dbReference type="GO" id="GO:0016226">
    <property type="term" value="P:iron-sulfur cluster assembly"/>
    <property type="evidence" value="ECO:0007669"/>
    <property type="project" value="InterPro"/>
</dbReference>
<proteinExistence type="inferred from homology"/>
<name>A0A143DEV3_9PROT</name>
<dbReference type="InterPro" id="IPR000361">
    <property type="entry name" value="ATAP_core_dom"/>
</dbReference>
<evidence type="ECO:0000256" key="1">
    <source>
        <dbReference type="ARBA" id="ARBA00006718"/>
    </source>
</evidence>